<comment type="cofactor">
    <cofactor evidence="1 11">
        <name>Zn(2+)</name>
        <dbReference type="ChEBI" id="CHEBI:29105"/>
    </cofactor>
</comment>
<dbReference type="Pfam" id="PF02163">
    <property type="entry name" value="Peptidase_M50"/>
    <property type="match status" value="1"/>
</dbReference>
<keyword evidence="6 11" id="KW-0378">Hydrolase</keyword>
<dbReference type="InterPro" id="IPR004387">
    <property type="entry name" value="Pept_M50_Zn"/>
</dbReference>
<sequence>MELLSTIFYFIIAIFILVTAHEFGHFITARMFGMRVDRFFIGFDFWGIKLWQKKIGETEYGIGAFPIGGYVKIAGMIDESMDTSYVGKKAQPWEFRAKPAWQRLVVLAGGVAMNMVLAAAIFIGITGIFGESRTAITTPAYVTPNSVFASMGMKSGDRLVAINGQKLQYWEEALDPEHFASGELQFTIERNGQELMLQAPKDILSRIDDNQSLGISPAMPPVIDQVLAGEPAAKAGFLPGSLITAIDGVPVSDWNEVVSIISRNAGKKLSIAWVHLKSTPDEPLTAALIREKGQTFITDVMPNQSGKIGISLKQTIDSKRVSLSAPQAIASGIGQTWKTTVLTVQGFGKIFSGQEDFRKSVGGPIKIARIANQSAGQGPISFMYFVAVLSISLAVINILPIPALDGGQFVLNAIEGIIGREIPFEIKMRIQQVGMMVLLALFAYFMVNDLLNP</sequence>
<dbReference type="SUPFAM" id="SSF50156">
    <property type="entry name" value="PDZ domain-like"/>
    <property type="match status" value="2"/>
</dbReference>
<dbReference type="OrthoDB" id="9782003at2"/>
<keyword evidence="7 11" id="KW-0862">Zinc</keyword>
<evidence type="ECO:0000256" key="3">
    <source>
        <dbReference type="ARBA" id="ARBA00007931"/>
    </source>
</evidence>
<keyword evidence="9 11" id="KW-0482">Metalloprotease</keyword>
<evidence type="ECO:0000256" key="4">
    <source>
        <dbReference type="ARBA" id="ARBA00022670"/>
    </source>
</evidence>
<feature type="transmembrane region" description="Helical" evidence="11">
    <location>
        <begin position="6"/>
        <end position="28"/>
    </location>
</feature>
<dbReference type="InterPro" id="IPR001478">
    <property type="entry name" value="PDZ"/>
</dbReference>
<evidence type="ECO:0000256" key="11">
    <source>
        <dbReference type="RuleBase" id="RU362031"/>
    </source>
</evidence>
<dbReference type="EMBL" id="CP017305">
    <property type="protein sequence ID" value="AOS82716.1"/>
    <property type="molecule type" value="Genomic_DNA"/>
</dbReference>
<dbReference type="GO" id="GO:0004222">
    <property type="term" value="F:metalloendopeptidase activity"/>
    <property type="evidence" value="ECO:0007669"/>
    <property type="project" value="InterPro"/>
</dbReference>
<dbReference type="STRING" id="274537.BIU88_00195"/>
<name>A0A1D8CV69_CHLLM</name>
<proteinExistence type="inferred from homology"/>
<feature type="transmembrane region" description="Helical" evidence="11">
    <location>
        <begin position="430"/>
        <end position="447"/>
    </location>
</feature>
<keyword evidence="5 11" id="KW-0812">Transmembrane</keyword>
<protein>
    <recommendedName>
        <fullName evidence="11">Zinc metalloprotease</fullName>
        <ecNumber evidence="11">3.4.24.-</ecNumber>
    </recommendedName>
</protein>
<dbReference type="PANTHER" id="PTHR42837">
    <property type="entry name" value="REGULATOR OF SIGMA-E PROTEASE RSEP"/>
    <property type="match status" value="1"/>
</dbReference>
<evidence type="ECO:0000256" key="5">
    <source>
        <dbReference type="ARBA" id="ARBA00022692"/>
    </source>
</evidence>
<keyword evidence="4" id="KW-0645">Protease</keyword>
<evidence type="ECO:0000256" key="2">
    <source>
        <dbReference type="ARBA" id="ARBA00004141"/>
    </source>
</evidence>
<feature type="domain" description="PDZ" evidence="12">
    <location>
        <begin position="211"/>
        <end position="277"/>
    </location>
</feature>
<evidence type="ECO:0000256" key="10">
    <source>
        <dbReference type="ARBA" id="ARBA00023136"/>
    </source>
</evidence>
<feature type="transmembrane region" description="Helical" evidence="11">
    <location>
        <begin position="382"/>
        <end position="399"/>
    </location>
</feature>
<evidence type="ECO:0000256" key="6">
    <source>
        <dbReference type="ARBA" id="ARBA00022801"/>
    </source>
</evidence>
<keyword evidence="8 11" id="KW-1133">Transmembrane helix</keyword>
<evidence type="ECO:0000256" key="7">
    <source>
        <dbReference type="ARBA" id="ARBA00022833"/>
    </source>
</evidence>
<dbReference type="GO" id="GO:0016020">
    <property type="term" value="C:membrane"/>
    <property type="evidence" value="ECO:0007669"/>
    <property type="project" value="UniProtKB-SubCell"/>
</dbReference>
<reference evidence="13" key="1">
    <citation type="submission" date="2016-09" db="EMBL/GenBank/DDBJ databases">
        <title>Genome sequence of Chlorobaculum limnaeum.</title>
        <authorList>
            <person name="Liu Z."/>
            <person name="Tank M."/>
            <person name="Bryant D.A."/>
        </authorList>
    </citation>
    <scope>NUCLEOTIDE SEQUENCE [LARGE SCALE GENOMIC DNA]</scope>
    <source>
        <strain evidence="13">DSM 1677</strain>
    </source>
</reference>
<dbReference type="GO" id="GO:0006508">
    <property type="term" value="P:proteolysis"/>
    <property type="evidence" value="ECO:0007669"/>
    <property type="project" value="UniProtKB-KW"/>
</dbReference>
<dbReference type="EC" id="3.4.24.-" evidence="11"/>
<dbReference type="AlphaFoldDB" id="A0A1D8CV69"/>
<evidence type="ECO:0000256" key="1">
    <source>
        <dbReference type="ARBA" id="ARBA00001947"/>
    </source>
</evidence>
<dbReference type="SMART" id="SM00228">
    <property type="entry name" value="PDZ"/>
    <property type="match status" value="2"/>
</dbReference>
<dbReference type="KEGG" id="clz:BIU88_00195"/>
<dbReference type="InterPro" id="IPR041489">
    <property type="entry name" value="PDZ_6"/>
</dbReference>
<feature type="domain" description="PDZ" evidence="12">
    <location>
        <begin position="121"/>
        <end position="192"/>
    </location>
</feature>
<feature type="transmembrane region" description="Helical" evidence="11">
    <location>
        <begin position="104"/>
        <end position="129"/>
    </location>
</feature>
<comment type="subcellular location">
    <subcellularLocation>
        <location evidence="2">Membrane</location>
        <topology evidence="2">Multi-pass membrane protein</topology>
    </subcellularLocation>
</comment>
<keyword evidence="10 11" id="KW-0472">Membrane</keyword>
<dbReference type="InterPro" id="IPR008915">
    <property type="entry name" value="Peptidase_M50"/>
</dbReference>
<dbReference type="Gene3D" id="2.30.42.10">
    <property type="match status" value="2"/>
</dbReference>
<dbReference type="Proteomes" id="UP000095185">
    <property type="component" value="Chromosome"/>
</dbReference>
<evidence type="ECO:0000313" key="14">
    <source>
        <dbReference type="Proteomes" id="UP000095185"/>
    </source>
</evidence>
<dbReference type="PANTHER" id="PTHR42837:SF2">
    <property type="entry name" value="MEMBRANE METALLOPROTEASE ARASP2, CHLOROPLASTIC-RELATED"/>
    <property type="match status" value="1"/>
</dbReference>
<dbReference type="GO" id="GO:0046872">
    <property type="term" value="F:metal ion binding"/>
    <property type="evidence" value="ECO:0007669"/>
    <property type="project" value="UniProtKB-KW"/>
</dbReference>
<dbReference type="NCBIfam" id="TIGR00054">
    <property type="entry name" value="RIP metalloprotease RseP"/>
    <property type="match status" value="1"/>
</dbReference>
<keyword evidence="14" id="KW-1185">Reference proteome</keyword>
<dbReference type="Pfam" id="PF17820">
    <property type="entry name" value="PDZ_6"/>
    <property type="match status" value="1"/>
</dbReference>
<accession>A0A1D8CV69</accession>
<comment type="similarity">
    <text evidence="3 11">Belongs to the peptidase M50B family.</text>
</comment>
<evidence type="ECO:0000256" key="8">
    <source>
        <dbReference type="ARBA" id="ARBA00022989"/>
    </source>
</evidence>
<evidence type="ECO:0000259" key="12">
    <source>
        <dbReference type="SMART" id="SM00228"/>
    </source>
</evidence>
<evidence type="ECO:0000256" key="9">
    <source>
        <dbReference type="ARBA" id="ARBA00023049"/>
    </source>
</evidence>
<dbReference type="CDD" id="cd06163">
    <property type="entry name" value="S2P-M50_PDZ_RseP-like"/>
    <property type="match status" value="1"/>
</dbReference>
<dbReference type="InterPro" id="IPR036034">
    <property type="entry name" value="PDZ_sf"/>
</dbReference>
<gene>
    <name evidence="13" type="ORF">BIU88_00195</name>
</gene>
<keyword evidence="11" id="KW-0479">Metal-binding</keyword>
<evidence type="ECO:0000313" key="13">
    <source>
        <dbReference type="EMBL" id="AOS82716.1"/>
    </source>
</evidence>
<dbReference type="RefSeq" id="WP_069808448.1">
    <property type="nucleotide sequence ID" value="NZ_CP017305.1"/>
</dbReference>
<organism evidence="13 14">
    <name type="scientific">Chlorobaculum limnaeum</name>
    <dbReference type="NCBI Taxonomy" id="274537"/>
    <lineage>
        <taxon>Bacteria</taxon>
        <taxon>Pseudomonadati</taxon>
        <taxon>Chlorobiota</taxon>
        <taxon>Chlorobiia</taxon>
        <taxon>Chlorobiales</taxon>
        <taxon>Chlorobiaceae</taxon>
        <taxon>Chlorobaculum</taxon>
    </lineage>
</organism>